<gene>
    <name evidence="3" type="ORF">HY912_09510</name>
</gene>
<feature type="transmembrane region" description="Helical" evidence="2">
    <location>
        <begin position="61"/>
        <end position="82"/>
    </location>
</feature>
<evidence type="ECO:0000256" key="1">
    <source>
        <dbReference type="SAM" id="MobiDB-lite"/>
    </source>
</evidence>
<feature type="region of interest" description="Disordered" evidence="1">
    <location>
        <begin position="118"/>
        <end position="139"/>
    </location>
</feature>
<keyword evidence="2" id="KW-1133">Transmembrane helix</keyword>
<reference evidence="3" key="1">
    <citation type="submission" date="2020-07" db="EMBL/GenBank/DDBJ databases">
        <title>Huge and variable diversity of episymbiotic CPR bacteria and DPANN archaea in groundwater ecosystems.</title>
        <authorList>
            <person name="He C.Y."/>
            <person name="Keren R."/>
            <person name="Whittaker M."/>
            <person name="Farag I.F."/>
            <person name="Doudna J."/>
            <person name="Cate J.H.D."/>
            <person name="Banfield J.F."/>
        </authorList>
    </citation>
    <scope>NUCLEOTIDE SEQUENCE</scope>
    <source>
        <strain evidence="3">NC_groundwater_1664_Pr3_B-0.1um_52_9</strain>
    </source>
</reference>
<dbReference type="AlphaFoldDB" id="A0A9D6Z3D0"/>
<evidence type="ECO:0000313" key="4">
    <source>
        <dbReference type="Proteomes" id="UP000807825"/>
    </source>
</evidence>
<protein>
    <submittedName>
        <fullName evidence="3">Uncharacterized protein</fullName>
    </submittedName>
</protein>
<evidence type="ECO:0000313" key="3">
    <source>
        <dbReference type="EMBL" id="MBI5249720.1"/>
    </source>
</evidence>
<evidence type="ECO:0000256" key="2">
    <source>
        <dbReference type="SAM" id="Phobius"/>
    </source>
</evidence>
<dbReference type="EMBL" id="JACRDE010000258">
    <property type="protein sequence ID" value="MBI5249720.1"/>
    <property type="molecule type" value="Genomic_DNA"/>
</dbReference>
<dbReference type="Proteomes" id="UP000807825">
    <property type="component" value="Unassembled WGS sequence"/>
</dbReference>
<keyword evidence="2" id="KW-0812">Transmembrane</keyword>
<name>A0A9D6Z3D0_9BACT</name>
<organism evidence="3 4">
    <name type="scientific">Desulfomonile tiedjei</name>
    <dbReference type="NCBI Taxonomy" id="2358"/>
    <lineage>
        <taxon>Bacteria</taxon>
        <taxon>Pseudomonadati</taxon>
        <taxon>Thermodesulfobacteriota</taxon>
        <taxon>Desulfomonilia</taxon>
        <taxon>Desulfomonilales</taxon>
        <taxon>Desulfomonilaceae</taxon>
        <taxon>Desulfomonile</taxon>
    </lineage>
</organism>
<sequence>MAGTADDQLKSKLTLDYEFLGAKTVKNIPEPVRTYRVRMEPPQSEVAPTEPELAPARRASWIQLVAAAGLVAVVVVVGLWHFSGRTPRVQPYPFTEPKRASIQCQSLCLSVLPFTQSKGGHSDQDLGDGLSAEVNGTAG</sequence>
<keyword evidence="2" id="KW-0472">Membrane</keyword>
<accession>A0A9D6Z3D0</accession>
<comment type="caution">
    <text evidence="3">The sequence shown here is derived from an EMBL/GenBank/DDBJ whole genome shotgun (WGS) entry which is preliminary data.</text>
</comment>
<proteinExistence type="predicted"/>